<dbReference type="NCBIfam" id="TIGR01633">
    <property type="entry name" value="phi3626_gp14_N"/>
    <property type="match status" value="1"/>
</dbReference>
<reference evidence="1 2" key="1">
    <citation type="submission" date="2012-12" db="EMBL/GenBank/DDBJ databases">
        <title>The Genome Sequence of Bacillus cereus VD133.</title>
        <authorList>
            <consortium name="The Broad Institute Genome Sequencing Platform"/>
            <consortium name="The Broad Institute Genome Sequencing Center for Infectious Disease"/>
            <person name="Feldgarden M."/>
            <person name="Van der Auwera G.A."/>
            <person name="Mahillon J."/>
            <person name="Duprez V."/>
            <person name="Timmery S."/>
            <person name="Mattelet C."/>
            <person name="Dierick K."/>
            <person name="Sun M."/>
            <person name="Yu Z."/>
            <person name="Zhu L."/>
            <person name="Hu X."/>
            <person name="Shank E.B."/>
            <person name="Swiecicka I."/>
            <person name="Hansen B.M."/>
            <person name="Andrup L."/>
            <person name="Walker B."/>
            <person name="Young S.K."/>
            <person name="Zeng Q."/>
            <person name="Gargeya S."/>
            <person name="Fitzgerald M."/>
            <person name="Haas B."/>
            <person name="Abouelleil A."/>
            <person name="Alvarado L."/>
            <person name="Arachchi H.M."/>
            <person name="Berlin A.M."/>
            <person name="Chapman S.B."/>
            <person name="Dewar J."/>
            <person name="Goldberg J."/>
            <person name="Griggs A."/>
            <person name="Gujja S."/>
            <person name="Hansen M."/>
            <person name="Howarth C."/>
            <person name="Imamovic A."/>
            <person name="Larimer J."/>
            <person name="McCowan C."/>
            <person name="Murphy C."/>
            <person name="Neiman D."/>
            <person name="Pearson M."/>
            <person name="Priest M."/>
            <person name="Roberts A."/>
            <person name="Saif S."/>
            <person name="Shea T."/>
            <person name="Sisk P."/>
            <person name="Sykes S."/>
            <person name="Wortman J."/>
            <person name="Nusbaum C."/>
            <person name="Birren B."/>
        </authorList>
    </citation>
    <scope>NUCLEOTIDE SEQUENCE [LARGE SCALE GENOMIC DNA]</scope>
    <source>
        <strain evidence="1 2">VD133</strain>
    </source>
</reference>
<organism evidence="1 2">
    <name type="scientific">Bacillus cereus VD133</name>
    <dbReference type="NCBI Taxonomy" id="1053233"/>
    <lineage>
        <taxon>Bacteria</taxon>
        <taxon>Bacillati</taxon>
        <taxon>Bacillota</taxon>
        <taxon>Bacilli</taxon>
        <taxon>Bacillales</taxon>
        <taxon>Bacillaceae</taxon>
        <taxon>Bacillus</taxon>
        <taxon>Bacillus cereus group</taxon>
    </lineage>
</organism>
<dbReference type="Proteomes" id="UP000014018">
    <property type="component" value="Unassembled WGS sequence"/>
</dbReference>
<dbReference type="Gene3D" id="2.40.30.200">
    <property type="match status" value="1"/>
</dbReference>
<protein>
    <submittedName>
        <fullName evidence="1">Gp13 protein</fullName>
    </submittedName>
</protein>
<dbReference type="AlphaFoldDB" id="A0A9W5PUU7"/>
<accession>A0A9W5PUU7</accession>
<dbReference type="EMBL" id="AHFB01000030">
    <property type="protein sequence ID" value="EOO36950.1"/>
    <property type="molecule type" value="Genomic_DNA"/>
</dbReference>
<name>A0A9W5PUU7_BACCE</name>
<evidence type="ECO:0000313" key="1">
    <source>
        <dbReference type="EMBL" id="EOO36950.1"/>
    </source>
</evidence>
<proteinExistence type="predicted"/>
<dbReference type="InterPro" id="IPR006520">
    <property type="entry name" value="Dit_BPSPP_N"/>
</dbReference>
<evidence type="ECO:0000313" key="2">
    <source>
        <dbReference type="Proteomes" id="UP000014018"/>
    </source>
</evidence>
<gene>
    <name evidence="1" type="ORF">IIU_01553</name>
</gene>
<sequence>MLDIRIDEFLASDFQLSMVDRPHIPTAKQKIDKIDVPGRNGSLTKKGAYEDVVMKVKFNILEDENIKPLVRRIKVWLLNGKILSFSDDDVFRKVKHVEIDDINNEIEEYGEFDVTFTLDPFEYAEDIEVTIYKPEMIYNSGTIESDPKMMIVGNGTFRITINDVSFQLKDVNGSVVIDSEVLEAYNNTIPMNDKMIGEFPVFKIGENKIEWSGAIQSITIQPRWRYL</sequence>
<dbReference type="RefSeq" id="WP_016109839.1">
    <property type="nucleotide sequence ID" value="NZ_KB976173.1"/>
</dbReference>
<comment type="caution">
    <text evidence="1">The sequence shown here is derived from an EMBL/GenBank/DDBJ whole genome shotgun (WGS) entry which is preliminary data.</text>
</comment>